<dbReference type="EMBL" id="BEZZ01146980">
    <property type="protein sequence ID" value="GCC44896.1"/>
    <property type="molecule type" value="Genomic_DNA"/>
</dbReference>
<dbReference type="SUPFAM" id="SSF48726">
    <property type="entry name" value="Immunoglobulin"/>
    <property type="match status" value="1"/>
</dbReference>
<keyword evidence="3" id="KW-1185">Reference proteome</keyword>
<evidence type="ECO:0000259" key="1">
    <source>
        <dbReference type="PROSITE" id="PS50835"/>
    </source>
</evidence>
<proteinExistence type="predicted"/>
<name>A0A401TQI9_CHIPU</name>
<dbReference type="InterPro" id="IPR003597">
    <property type="entry name" value="Ig_C1-set"/>
</dbReference>
<dbReference type="PROSITE" id="PS50835">
    <property type="entry name" value="IG_LIKE"/>
    <property type="match status" value="1"/>
</dbReference>
<reference evidence="2 3" key="1">
    <citation type="journal article" date="2018" name="Nat. Ecol. Evol.">
        <title>Shark genomes provide insights into elasmobranch evolution and the origin of vertebrates.</title>
        <authorList>
            <person name="Hara Y"/>
            <person name="Yamaguchi K"/>
            <person name="Onimaru K"/>
            <person name="Kadota M"/>
            <person name="Koyanagi M"/>
            <person name="Keeley SD"/>
            <person name="Tatsumi K"/>
            <person name="Tanaka K"/>
            <person name="Motone F"/>
            <person name="Kageyama Y"/>
            <person name="Nozu R"/>
            <person name="Adachi N"/>
            <person name="Nishimura O"/>
            <person name="Nakagawa R"/>
            <person name="Tanegashima C"/>
            <person name="Kiyatake I"/>
            <person name="Matsumoto R"/>
            <person name="Murakumo K"/>
            <person name="Nishida K"/>
            <person name="Terakita A"/>
            <person name="Kuratani S"/>
            <person name="Sato K"/>
            <person name="Hyodo S Kuraku.S."/>
        </authorList>
    </citation>
    <scope>NUCLEOTIDE SEQUENCE [LARGE SCALE GENOMIC DNA]</scope>
</reference>
<sequence length="88" mass="9536">MDPVPLVCLVSGVSSKEIVIFWNISGEVTQWASDVGKMEPDGTWSITSQVMVTREQWTSVTLCSCVVQLGEKILTKSVSYTEPAAAKA</sequence>
<gene>
    <name evidence="2" type="ORF">chiPu_0029051</name>
</gene>
<dbReference type="AlphaFoldDB" id="A0A401TQI9"/>
<dbReference type="InterPro" id="IPR013783">
    <property type="entry name" value="Ig-like_fold"/>
</dbReference>
<dbReference type="Pfam" id="PF07654">
    <property type="entry name" value="C1-set"/>
    <property type="match status" value="1"/>
</dbReference>
<dbReference type="InterPro" id="IPR007110">
    <property type="entry name" value="Ig-like_dom"/>
</dbReference>
<feature type="non-terminal residue" evidence="2">
    <location>
        <position position="88"/>
    </location>
</feature>
<feature type="domain" description="Ig-like" evidence="1">
    <location>
        <begin position="1"/>
        <end position="81"/>
    </location>
</feature>
<evidence type="ECO:0000313" key="3">
    <source>
        <dbReference type="Proteomes" id="UP000287033"/>
    </source>
</evidence>
<dbReference type="OrthoDB" id="9906450at2759"/>
<dbReference type="InterPro" id="IPR036179">
    <property type="entry name" value="Ig-like_dom_sf"/>
</dbReference>
<accession>A0A401TQI9</accession>
<organism evidence="2 3">
    <name type="scientific">Chiloscyllium punctatum</name>
    <name type="common">Brownbanded bambooshark</name>
    <name type="synonym">Hemiscyllium punctatum</name>
    <dbReference type="NCBI Taxonomy" id="137246"/>
    <lineage>
        <taxon>Eukaryota</taxon>
        <taxon>Metazoa</taxon>
        <taxon>Chordata</taxon>
        <taxon>Craniata</taxon>
        <taxon>Vertebrata</taxon>
        <taxon>Chondrichthyes</taxon>
        <taxon>Elasmobranchii</taxon>
        <taxon>Galeomorphii</taxon>
        <taxon>Galeoidea</taxon>
        <taxon>Orectolobiformes</taxon>
        <taxon>Hemiscylliidae</taxon>
        <taxon>Chiloscyllium</taxon>
    </lineage>
</organism>
<protein>
    <recommendedName>
        <fullName evidence="1">Ig-like domain-containing protein</fullName>
    </recommendedName>
</protein>
<dbReference type="Gene3D" id="2.60.40.10">
    <property type="entry name" value="Immunoglobulins"/>
    <property type="match status" value="1"/>
</dbReference>
<dbReference type="Proteomes" id="UP000287033">
    <property type="component" value="Unassembled WGS sequence"/>
</dbReference>
<comment type="caution">
    <text evidence="2">The sequence shown here is derived from an EMBL/GenBank/DDBJ whole genome shotgun (WGS) entry which is preliminary data.</text>
</comment>
<evidence type="ECO:0000313" key="2">
    <source>
        <dbReference type="EMBL" id="GCC44896.1"/>
    </source>
</evidence>